<keyword evidence="2 7" id="KW-0813">Transport</keyword>
<comment type="subcellular location">
    <subcellularLocation>
        <location evidence="1 7">Cell membrane</location>
        <topology evidence="1 7">Multi-pass membrane protein</topology>
    </subcellularLocation>
</comment>
<comment type="similarity">
    <text evidence="7">Belongs to the binding-protein-dependent transport system permease family.</text>
</comment>
<dbReference type="GO" id="GO:0055085">
    <property type="term" value="P:transmembrane transport"/>
    <property type="evidence" value="ECO:0007669"/>
    <property type="project" value="InterPro"/>
</dbReference>
<feature type="transmembrane region" description="Helical" evidence="7">
    <location>
        <begin position="276"/>
        <end position="303"/>
    </location>
</feature>
<dbReference type="PANTHER" id="PTHR30465:SF66">
    <property type="entry name" value="INNER MEMBRANE ABC TRANSPORTER PERMEASE PROTEIN YEJB"/>
    <property type="match status" value="1"/>
</dbReference>
<feature type="region of interest" description="Disordered" evidence="8">
    <location>
        <begin position="52"/>
        <end position="74"/>
    </location>
</feature>
<dbReference type="InterPro" id="IPR035906">
    <property type="entry name" value="MetI-like_sf"/>
</dbReference>
<evidence type="ECO:0000256" key="5">
    <source>
        <dbReference type="ARBA" id="ARBA00022989"/>
    </source>
</evidence>
<evidence type="ECO:0000256" key="7">
    <source>
        <dbReference type="RuleBase" id="RU363032"/>
    </source>
</evidence>
<feature type="transmembrane region" description="Helical" evidence="7">
    <location>
        <begin position="166"/>
        <end position="188"/>
    </location>
</feature>
<reference evidence="10" key="1">
    <citation type="submission" date="2021-05" db="EMBL/GenBank/DDBJ databases">
        <title>Genome of Sphingobium sp. strain.</title>
        <authorList>
            <person name="Fan R."/>
        </authorList>
    </citation>
    <scope>NUCLEOTIDE SEQUENCE</scope>
    <source>
        <strain evidence="10">H33</strain>
    </source>
</reference>
<name>A0A9X1DE42_9SPHN</name>
<dbReference type="CDD" id="cd06261">
    <property type="entry name" value="TM_PBP2"/>
    <property type="match status" value="1"/>
</dbReference>
<keyword evidence="5 7" id="KW-1133">Transmembrane helix</keyword>
<evidence type="ECO:0000313" key="10">
    <source>
        <dbReference type="EMBL" id="MBT2188240.1"/>
    </source>
</evidence>
<dbReference type="RefSeq" id="WP_214624489.1">
    <property type="nucleotide sequence ID" value="NZ_JAHGAW010000009.1"/>
</dbReference>
<dbReference type="PANTHER" id="PTHR30465">
    <property type="entry name" value="INNER MEMBRANE ABC TRANSPORTER"/>
    <property type="match status" value="1"/>
</dbReference>
<evidence type="ECO:0000256" key="8">
    <source>
        <dbReference type="SAM" id="MobiDB-lite"/>
    </source>
</evidence>
<keyword evidence="4 7" id="KW-0812">Transmembrane</keyword>
<dbReference type="NCBIfam" id="NF011712">
    <property type="entry name" value="PRK15133.1"/>
    <property type="match status" value="1"/>
</dbReference>
<evidence type="ECO:0000256" key="1">
    <source>
        <dbReference type="ARBA" id="ARBA00004651"/>
    </source>
</evidence>
<evidence type="ECO:0000259" key="9">
    <source>
        <dbReference type="PROSITE" id="PS50928"/>
    </source>
</evidence>
<sequence>MSGIWGYTLRRLLFMIPTLIGIVTIAFVIIQFVPGGPIDQIAARMSGEGTSATANFDGSNPSGPTDGSGATTSGLPPEVAKQLEKLYGFDRPVHERYFKMLKDFATFDLGTSYYKDEKVIDLIKSKMPVSISLGFWTILLTYLISIPLGIRKAVRVGTAFDNWTSFLIIVGYAIPAFLFAILLVVFFAGGNYWNIFPARGLTSDNWDDLSMMGKIGDYFWHITLPILAISIGSFANLTMLCKNSVLDEINKQYVTTARAKGLGETQVLYGHVFRNAMMIVVAGFPHAFITVLFASSLLIEVIFSLDGIGLLSFEAAMNRDYPVMLGSLFVFSLLGLVANLIGDICYVLVDPRIDFERRDV</sequence>
<dbReference type="GO" id="GO:0005886">
    <property type="term" value="C:plasma membrane"/>
    <property type="evidence" value="ECO:0007669"/>
    <property type="project" value="UniProtKB-SubCell"/>
</dbReference>
<organism evidence="10 11">
    <name type="scientific">Sphingobium nicotianae</name>
    <dbReference type="NCBI Taxonomy" id="2782607"/>
    <lineage>
        <taxon>Bacteria</taxon>
        <taxon>Pseudomonadati</taxon>
        <taxon>Pseudomonadota</taxon>
        <taxon>Alphaproteobacteria</taxon>
        <taxon>Sphingomonadales</taxon>
        <taxon>Sphingomonadaceae</taxon>
        <taxon>Sphingobium</taxon>
    </lineage>
</organism>
<dbReference type="Pfam" id="PF00528">
    <property type="entry name" value="BPD_transp_1"/>
    <property type="match status" value="1"/>
</dbReference>
<accession>A0A9X1DE42</accession>
<evidence type="ECO:0000313" key="11">
    <source>
        <dbReference type="Proteomes" id="UP001138757"/>
    </source>
</evidence>
<dbReference type="InterPro" id="IPR000515">
    <property type="entry name" value="MetI-like"/>
</dbReference>
<proteinExistence type="inferred from homology"/>
<keyword evidence="3" id="KW-1003">Cell membrane</keyword>
<protein>
    <submittedName>
        <fullName evidence="10">Microcin C ABC transporter permease YejB</fullName>
    </submittedName>
</protein>
<dbReference type="EMBL" id="JAHGAW010000009">
    <property type="protein sequence ID" value="MBT2188240.1"/>
    <property type="molecule type" value="Genomic_DNA"/>
</dbReference>
<dbReference type="SUPFAM" id="SSF161098">
    <property type="entry name" value="MetI-like"/>
    <property type="match status" value="1"/>
</dbReference>
<evidence type="ECO:0000256" key="6">
    <source>
        <dbReference type="ARBA" id="ARBA00023136"/>
    </source>
</evidence>
<dbReference type="GO" id="GO:0042884">
    <property type="term" value="P:microcin transport"/>
    <property type="evidence" value="ECO:0007669"/>
    <property type="project" value="TreeGrafter"/>
</dbReference>
<dbReference type="PROSITE" id="PS50928">
    <property type="entry name" value="ABC_TM1"/>
    <property type="match status" value="1"/>
</dbReference>
<evidence type="ECO:0000256" key="4">
    <source>
        <dbReference type="ARBA" id="ARBA00022692"/>
    </source>
</evidence>
<dbReference type="Proteomes" id="UP001138757">
    <property type="component" value="Unassembled WGS sequence"/>
</dbReference>
<feature type="transmembrane region" description="Helical" evidence="7">
    <location>
        <begin position="218"/>
        <end position="241"/>
    </location>
</feature>
<keyword evidence="11" id="KW-1185">Reference proteome</keyword>
<comment type="caution">
    <text evidence="10">The sequence shown here is derived from an EMBL/GenBank/DDBJ whole genome shotgun (WGS) entry which is preliminary data.</text>
</comment>
<feature type="transmembrane region" description="Helical" evidence="7">
    <location>
        <begin position="12"/>
        <end position="33"/>
    </location>
</feature>
<evidence type="ECO:0000256" key="2">
    <source>
        <dbReference type="ARBA" id="ARBA00022448"/>
    </source>
</evidence>
<dbReference type="AlphaFoldDB" id="A0A9X1DE42"/>
<feature type="transmembrane region" description="Helical" evidence="7">
    <location>
        <begin position="323"/>
        <end position="349"/>
    </location>
</feature>
<feature type="domain" description="ABC transmembrane type-1" evidence="9">
    <location>
        <begin position="127"/>
        <end position="342"/>
    </location>
</feature>
<keyword evidence="6 7" id="KW-0472">Membrane</keyword>
<feature type="transmembrane region" description="Helical" evidence="7">
    <location>
        <begin position="133"/>
        <end position="154"/>
    </location>
</feature>
<gene>
    <name evidence="10" type="primary">yejB</name>
    <name evidence="10" type="ORF">KK488_14890</name>
</gene>
<dbReference type="Gene3D" id="1.10.3720.10">
    <property type="entry name" value="MetI-like"/>
    <property type="match status" value="1"/>
</dbReference>
<evidence type="ECO:0000256" key="3">
    <source>
        <dbReference type="ARBA" id="ARBA00022475"/>
    </source>
</evidence>